<dbReference type="NCBIfam" id="TIGR00091">
    <property type="entry name" value="tRNA (guanosine(46)-N7)-methyltransferase TrmB"/>
    <property type="match status" value="1"/>
</dbReference>
<dbReference type="SUPFAM" id="SSF53335">
    <property type="entry name" value="S-adenosyl-L-methionine-dependent methyltransferases"/>
    <property type="match status" value="1"/>
</dbReference>
<dbReference type="InterPro" id="IPR029063">
    <property type="entry name" value="SAM-dependent_MTases_sf"/>
</dbReference>
<gene>
    <name evidence="7" type="primary">trmB</name>
    <name evidence="9" type="ORF">SAMN05660831_01381</name>
</gene>
<evidence type="ECO:0000313" key="10">
    <source>
        <dbReference type="Proteomes" id="UP000198611"/>
    </source>
</evidence>
<keyword evidence="5 7" id="KW-0949">S-adenosyl-L-methionine</keyword>
<feature type="binding site" evidence="7">
    <location>
        <position position="138"/>
    </location>
    <ligand>
        <name>S-adenosyl-L-methionine</name>
        <dbReference type="ChEBI" id="CHEBI:59789"/>
    </ligand>
</feature>
<feature type="binding site" evidence="7">
    <location>
        <position position="115"/>
    </location>
    <ligand>
        <name>S-adenosyl-L-methionine</name>
        <dbReference type="ChEBI" id="CHEBI:59789"/>
    </ligand>
</feature>
<dbReference type="UniPathway" id="UPA00989"/>
<feature type="region of interest" description="Disordered" evidence="8">
    <location>
        <begin position="1"/>
        <end position="20"/>
    </location>
</feature>
<proteinExistence type="inferred from homology"/>
<evidence type="ECO:0000256" key="1">
    <source>
        <dbReference type="ARBA" id="ARBA00000142"/>
    </source>
</evidence>
<sequence>MTGEGQGGEHHRPVRSFVRRQGRLTRGQRRALDRLGPDWVLALPDSPLDLDALFGRQAPRVLDIGFGMGEALAEQAAAHPERDYLGVEVYPPGVGRMLQSIQEQGLTNVRLLNEDVMEVLDRALAPASLDYVHLYFPDPWPKKRHHKRRLVQPPFPEKVARALRPGGRLHLATDWAPYAEWMVEVMEAEPAFANETGPGAFAERPGDRPLTRFEQRGERLGHEVFDLLYRRAG</sequence>
<dbReference type="PANTHER" id="PTHR23417">
    <property type="entry name" value="3-DEOXY-D-MANNO-OCTULOSONIC-ACID TRANSFERASE/TRNA GUANINE-N 7 - -METHYLTRANSFERASE"/>
    <property type="match status" value="1"/>
</dbReference>
<feature type="binding site" evidence="7">
    <location>
        <position position="63"/>
    </location>
    <ligand>
        <name>S-adenosyl-L-methionine</name>
        <dbReference type="ChEBI" id="CHEBI:59789"/>
    </ligand>
</feature>
<dbReference type="HAMAP" id="MF_01057">
    <property type="entry name" value="tRNA_methyltr_TrmB"/>
    <property type="match status" value="1"/>
</dbReference>
<dbReference type="RefSeq" id="WP_093428033.1">
    <property type="nucleotide sequence ID" value="NZ_FOMJ01000004.1"/>
</dbReference>
<keyword evidence="6 7" id="KW-0819">tRNA processing</keyword>
<comment type="catalytic activity">
    <reaction evidence="1 7">
        <text>guanosine(46) in tRNA + S-adenosyl-L-methionine = N(7)-methylguanosine(46) in tRNA + S-adenosyl-L-homocysteine</text>
        <dbReference type="Rhea" id="RHEA:42708"/>
        <dbReference type="Rhea" id="RHEA-COMP:10188"/>
        <dbReference type="Rhea" id="RHEA-COMP:10189"/>
        <dbReference type="ChEBI" id="CHEBI:57856"/>
        <dbReference type="ChEBI" id="CHEBI:59789"/>
        <dbReference type="ChEBI" id="CHEBI:74269"/>
        <dbReference type="ChEBI" id="CHEBI:74480"/>
        <dbReference type="EC" id="2.1.1.33"/>
    </reaction>
</comment>
<organism evidence="9 10">
    <name type="scientific">Thiohalospira halophila DSM 15071</name>
    <dbReference type="NCBI Taxonomy" id="1123397"/>
    <lineage>
        <taxon>Bacteria</taxon>
        <taxon>Pseudomonadati</taxon>
        <taxon>Pseudomonadota</taxon>
        <taxon>Gammaproteobacteria</taxon>
        <taxon>Thiohalospirales</taxon>
        <taxon>Thiohalospiraceae</taxon>
        <taxon>Thiohalospira</taxon>
    </lineage>
</organism>
<comment type="pathway">
    <text evidence="7">tRNA modification; N(7)-methylguanine-tRNA biosynthesis.</text>
</comment>
<dbReference type="EC" id="2.1.1.33" evidence="7"/>
<accession>A0A1I1RHU2</accession>
<keyword evidence="3 7" id="KW-0489">Methyltransferase</keyword>
<evidence type="ECO:0000256" key="8">
    <source>
        <dbReference type="SAM" id="MobiDB-lite"/>
    </source>
</evidence>
<dbReference type="Proteomes" id="UP000198611">
    <property type="component" value="Unassembled WGS sequence"/>
</dbReference>
<dbReference type="InterPro" id="IPR003358">
    <property type="entry name" value="tRNA_(Gua-N-7)_MeTrfase_Trmb"/>
</dbReference>
<dbReference type="CDD" id="cd02440">
    <property type="entry name" value="AdoMet_MTases"/>
    <property type="match status" value="1"/>
</dbReference>
<dbReference type="GO" id="GO:0043527">
    <property type="term" value="C:tRNA methyltransferase complex"/>
    <property type="evidence" value="ECO:0007669"/>
    <property type="project" value="TreeGrafter"/>
</dbReference>
<dbReference type="OrthoDB" id="9802090at2"/>
<evidence type="ECO:0000256" key="7">
    <source>
        <dbReference type="HAMAP-Rule" id="MF_01057"/>
    </source>
</evidence>
<dbReference type="STRING" id="1123397.SAMN05660831_01381"/>
<dbReference type="AlphaFoldDB" id="A0A1I1RHU2"/>
<reference evidence="9 10" key="1">
    <citation type="submission" date="2016-10" db="EMBL/GenBank/DDBJ databases">
        <authorList>
            <person name="de Groot N.N."/>
        </authorList>
    </citation>
    <scope>NUCLEOTIDE SEQUENCE [LARGE SCALE GENOMIC DNA]</scope>
    <source>
        <strain evidence="9 10">HL3</strain>
    </source>
</reference>
<dbReference type="PROSITE" id="PS51625">
    <property type="entry name" value="SAM_MT_TRMB"/>
    <property type="match status" value="1"/>
</dbReference>
<evidence type="ECO:0000256" key="2">
    <source>
        <dbReference type="ARBA" id="ARBA00003015"/>
    </source>
</evidence>
<evidence type="ECO:0000256" key="5">
    <source>
        <dbReference type="ARBA" id="ARBA00022691"/>
    </source>
</evidence>
<feature type="binding site" evidence="7">
    <location>
        <position position="88"/>
    </location>
    <ligand>
        <name>S-adenosyl-L-methionine</name>
        <dbReference type="ChEBI" id="CHEBI:59789"/>
    </ligand>
</feature>
<evidence type="ECO:0000256" key="4">
    <source>
        <dbReference type="ARBA" id="ARBA00022679"/>
    </source>
</evidence>
<keyword evidence="4 7" id="KW-0808">Transferase</keyword>
<evidence type="ECO:0000256" key="6">
    <source>
        <dbReference type="ARBA" id="ARBA00022694"/>
    </source>
</evidence>
<comment type="similarity">
    <text evidence="7">Belongs to the class I-like SAM-binding methyltransferase superfamily. TrmB family.</text>
</comment>
<dbReference type="GO" id="GO:0008176">
    <property type="term" value="F:tRNA (guanine(46)-N7)-methyltransferase activity"/>
    <property type="evidence" value="ECO:0007669"/>
    <property type="project" value="UniProtKB-UniRule"/>
</dbReference>
<dbReference type="EMBL" id="FOMJ01000004">
    <property type="protein sequence ID" value="SFD31193.1"/>
    <property type="molecule type" value="Genomic_DNA"/>
</dbReference>
<dbReference type="PANTHER" id="PTHR23417:SF14">
    <property type="entry name" value="PENTACOTRIPEPTIDE-REPEAT REGION OF PRORP DOMAIN-CONTAINING PROTEIN"/>
    <property type="match status" value="1"/>
</dbReference>
<keyword evidence="10" id="KW-1185">Reference proteome</keyword>
<evidence type="ECO:0000313" key="9">
    <source>
        <dbReference type="EMBL" id="SFD31193.1"/>
    </source>
</evidence>
<name>A0A1I1RHU2_9GAMM</name>
<feature type="binding site" evidence="7">
    <location>
        <begin position="211"/>
        <end position="214"/>
    </location>
    <ligand>
        <name>substrate</name>
    </ligand>
</feature>
<dbReference type="Gene3D" id="3.40.50.150">
    <property type="entry name" value="Vaccinia Virus protein VP39"/>
    <property type="match status" value="1"/>
</dbReference>
<feature type="binding site" evidence="7">
    <location>
        <position position="142"/>
    </location>
    <ligand>
        <name>substrate</name>
    </ligand>
</feature>
<comment type="function">
    <text evidence="2 7">Catalyzes the formation of N(7)-methylguanine at position 46 (m7G46) in tRNA.</text>
</comment>
<dbReference type="InterPro" id="IPR055361">
    <property type="entry name" value="tRNA_methyltr_TrmB_bact"/>
</dbReference>
<protein>
    <recommendedName>
        <fullName evidence="7">tRNA (guanine-N(7)-)-methyltransferase</fullName>
        <ecNumber evidence="7">2.1.1.33</ecNumber>
    </recommendedName>
    <alternativeName>
        <fullName evidence="7">tRNA (guanine(46)-N(7))-methyltransferase</fullName>
    </alternativeName>
    <alternativeName>
        <fullName evidence="7">tRNA(m7G46)-methyltransferase</fullName>
    </alternativeName>
</protein>
<evidence type="ECO:0000256" key="3">
    <source>
        <dbReference type="ARBA" id="ARBA00022603"/>
    </source>
</evidence>
<comment type="caution">
    <text evidence="7">Lacks conserved residue(s) required for the propagation of feature annotation.</text>
</comment>
<feature type="binding site" evidence="7">
    <location>
        <position position="174"/>
    </location>
    <ligand>
        <name>substrate</name>
    </ligand>
</feature>
<dbReference type="Pfam" id="PF02390">
    <property type="entry name" value="Methyltransf_4"/>
    <property type="match status" value="1"/>
</dbReference>